<feature type="region of interest" description="Disordered" evidence="1">
    <location>
        <begin position="310"/>
        <end position="340"/>
    </location>
</feature>
<feature type="domain" description="C2H2-type" evidence="2">
    <location>
        <begin position="45"/>
        <end position="70"/>
    </location>
</feature>
<feature type="domain" description="C2H2-type" evidence="2">
    <location>
        <begin position="373"/>
        <end position="398"/>
    </location>
</feature>
<name>A0A2A2JIH1_9BILA</name>
<feature type="region of interest" description="Disordered" evidence="1">
    <location>
        <begin position="426"/>
        <end position="484"/>
    </location>
</feature>
<dbReference type="InterPro" id="IPR013087">
    <property type="entry name" value="Znf_C2H2_type"/>
</dbReference>
<dbReference type="STRING" id="2018661.A0A2A2JIH1"/>
<comment type="caution">
    <text evidence="3">The sequence shown here is derived from an EMBL/GenBank/DDBJ whole genome shotgun (WGS) entry which is preliminary data.</text>
</comment>
<feature type="domain" description="C2H2-type" evidence="2">
    <location>
        <begin position="16"/>
        <end position="39"/>
    </location>
</feature>
<keyword evidence="4" id="KW-1185">Reference proteome</keyword>
<protein>
    <recommendedName>
        <fullName evidence="2">C2H2-type domain-containing protein</fullName>
    </recommendedName>
</protein>
<evidence type="ECO:0000256" key="1">
    <source>
        <dbReference type="SAM" id="MobiDB-lite"/>
    </source>
</evidence>
<feature type="domain" description="C2H2-type" evidence="2">
    <location>
        <begin position="524"/>
        <end position="547"/>
    </location>
</feature>
<proteinExistence type="predicted"/>
<feature type="compositionally biased region" description="Basic residues" evidence="1">
    <location>
        <begin position="451"/>
        <end position="472"/>
    </location>
</feature>
<organism evidence="3 4">
    <name type="scientific">Diploscapter pachys</name>
    <dbReference type="NCBI Taxonomy" id="2018661"/>
    <lineage>
        <taxon>Eukaryota</taxon>
        <taxon>Metazoa</taxon>
        <taxon>Ecdysozoa</taxon>
        <taxon>Nematoda</taxon>
        <taxon>Chromadorea</taxon>
        <taxon>Rhabditida</taxon>
        <taxon>Rhabditina</taxon>
        <taxon>Rhabditomorpha</taxon>
        <taxon>Rhabditoidea</taxon>
        <taxon>Rhabditidae</taxon>
        <taxon>Diploscapter</taxon>
    </lineage>
</organism>
<gene>
    <name evidence="3" type="ORF">WR25_26377</name>
</gene>
<feature type="region of interest" description="Disordered" evidence="1">
    <location>
        <begin position="134"/>
        <end position="156"/>
    </location>
</feature>
<feature type="compositionally biased region" description="Acidic residues" evidence="1">
    <location>
        <begin position="618"/>
        <end position="647"/>
    </location>
</feature>
<feature type="compositionally biased region" description="Polar residues" evidence="1">
    <location>
        <begin position="475"/>
        <end position="484"/>
    </location>
</feature>
<evidence type="ECO:0000313" key="4">
    <source>
        <dbReference type="Proteomes" id="UP000218231"/>
    </source>
</evidence>
<sequence length="691" mass="78460">MMAQDPNLITPRLAKIECPQCPVKKSSINAIKNHIIEMHFEWRPWKCNVSNCVELRTTEQSLREHQLAKHGEECEASNSMVKIPNKAKSSELERLLNLARQGLKDNSNQAAPSQPPQREPVVSPHIPQNVALSYQATSSSSSNSRNNSNGSTGFDTRIVKIEVGEVEESSDRNSAPRNTVVNDSPVTMNVFSRRMQLPINRIQSSNHQVCNQRQTAPVAEPQGIFSENADDEDHYPTVSSLIPQGPTSISPANSPVPAAYSPLFSNSPTSENKPMTLMQNHTQQQNSWIDLAMRSHNASSTFAREITTKAVEATKSSQSTPSTERLREGESKRSTKKSAKRFDCKKCGMSTDKAHRRDHALVHLLRDEKWSTYLCKVSSCDFKHYRPFMMKDHKRKAHPGQNDAGTEKVPFDESEPKIQDMINQCFDEAETSPVQSARRKRRKPERLGMPPKKRRSETGKRIMRSAKGVKKSGKSEPTVNKQPRTSLKRILCMVSQKEVSFQSSTHLLQHFETHMKDFHGLRRYHCCSCDHQSVHRSGITTHLQGVHNGGDYTDHINEWTLEMMNDIAQKCFNNNAEMIIERMPIKWKVVHLPDFVANDEKTDDTVMNESSGDRDSEPEPEFELENEPESAPEPVEVDSNEQSEELENIGADVTTNFGWKRTSNESDREADDRNLDEEYDSDEYSEPFYRI</sequence>
<reference evidence="3 4" key="1">
    <citation type="journal article" date="2017" name="Curr. Biol.">
        <title>Genome architecture and evolution of a unichromosomal asexual nematode.</title>
        <authorList>
            <person name="Fradin H."/>
            <person name="Zegar C."/>
            <person name="Gutwein M."/>
            <person name="Lucas J."/>
            <person name="Kovtun M."/>
            <person name="Corcoran D."/>
            <person name="Baugh L.R."/>
            <person name="Kiontke K."/>
            <person name="Gunsalus K."/>
            <person name="Fitch D.H."/>
            <person name="Piano F."/>
        </authorList>
    </citation>
    <scope>NUCLEOTIDE SEQUENCE [LARGE SCALE GENOMIC DNA]</scope>
    <source>
        <strain evidence="3">PF1309</strain>
    </source>
</reference>
<feature type="region of interest" description="Disordered" evidence="1">
    <location>
        <begin position="600"/>
        <end position="691"/>
    </location>
</feature>
<feature type="compositionally biased region" description="Basic and acidic residues" evidence="1">
    <location>
        <begin position="324"/>
        <end position="333"/>
    </location>
</feature>
<dbReference type="EMBL" id="LIAE01010416">
    <property type="protein sequence ID" value="PAV61369.1"/>
    <property type="molecule type" value="Genomic_DNA"/>
</dbReference>
<dbReference type="Proteomes" id="UP000218231">
    <property type="component" value="Unassembled WGS sequence"/>
</dbReference>
<feature type="domain" description="C2H2-type" evidence="2">
    <location>
        <begin position="342"/>
        <end position="363"/>
    </location>
</feature>
<dbReference type="Gene3D" id="3.30.160.60">
    <property type="entry name" value="Classic Zinc Finger"/>
    <property type="match status" value="1"/>
</dbReference>
<feature type="compositionally biased region" description="Acidic residues" evidence="1">
    <location>
        <begin position="674"/>
        <end position="685"/>
    </location>
</feature>
<accession>A0A2A2JIH1</accession>
<evidence type="ECO:0000313" key="3">
    <source>
        <dbReference type="EMBL" id="PAV61369.1"/>
    </source>
</evidence>
<evidence type="ECO:0000259" key="2">
    <source>
        <dbReference type="SMART" id="SM00355"/>
    </source>
</evidence>
<dbReference type="SMART" id="SM00355">
    <property type="entry name" value="ZnF_C2H2"/>
    <property type="match status" value="5"/>
</dbReference>
<dbReference type="AlphaFoldDB" id="A0A2A2JIH1"/>
<feature type="compositionally biased region" description="Low complexity" evidence="1">
    <location>
        <begin position="138"/>
        <end position="151"/>
    </location>
</feature>
<dbReference type="OrthoDB" id="6077919at2759"/>
<feature type="compositionally biased region" description="Basic and acidic residues" evidence="1">
    <location>
        <begin position="662"/>
        <end position="673"/>
    </location>
</feature>
<feature type="compositionally biased region" description="Polar residues" evidence="1">
    <location>
        <begin position="314"/>
        <end position="323"/>
    </location>
</feature>